<protein>
    <submittedName>
        <fullName evidence="1">Uncharacterized protein</fullName>
    </submittedName>
</protein>
<reference evidence="1 2" key="1">
    <citation type="submission" date="2019-01" db="EMBL/GenBank/DDBJ databases">
        <title>Draft genome sequence of Psathyrella aberdarensis IHI B618.</title>
        <authorList>
            <person name="Buettner E."/>
            <person name="Kellner H."/>
        </authorList>
    </citation>
    <scope>NUCLEOTIDE SEQUENCE [LARGE SCALE GENOMIC DNA]</scope>
    <source>
        <strain evidence="1 2">IHI B618</strain>
    </source>
</reference>
<sequence length="33" mass="3832">MADSTAELDEIHNIYVQNSLMRALLEDVLRHPH</sequence>
<evidence type="ECO:0000313" key="1">
    <source>
        <dbReference type="EMBL" id="RXW13912.1"/>
    </source>
</evidence>
<dbReference type="OrthoDB" id="10284418at2759"/>
<accession>A0A4Q2D569</accession>
<organism evidence="1 2">
    <name type="scientific">Candolleomyces aberdarensis</name>
    <dbReference type="NCBI Taxonomy" id="2316362"/>
    <lineage>
        <taxon>Eukaryota</taxon>
        <taxon>Fungi</taxon>
        <taxon>Dikarya</taxon>
        <taxon>Basidiomycota</taxon>
        <taxon>Agaricomycotina</taxon>
        <taxon>Agaricomycetes</taxon>
        <taxon>Agaricomycetidae</taxon>
        <taxon>Agaricales</taxon>
        <taxon>Agaricineae</taxon>
        <taxon>Psathyrellaceae</taxon>
        <taxon>Candolleomyces</taxon>
    </lineage>
</organism>
<comment type="caution">
    <text evidence="1">The sequence shown here is derived from an EMBL/GenBank/DDBJ whole genome shotgun (WGS) entry which is preliminary data.</text>
</comment>
<dbReference type="Proteomes" id="UP000290288">
    <property type="component" value="Unassembled WGS sequence"/>
</dbReference>
<proteinExistence type="predicted"/>
<dbReference type="AlphaFoldDB" id="A0A4Q2D569"/>
<keyword evidence="2" id="KW-1185">Reference proteome</keyword>
<dbReference type="EMBL" id="SDEE01000802">
    <property type="protein sequence ID" value="RXW13912.1"/>
    <property type="molecule type" value="Genomic_DNA"/>
</dbReference>
<evidence type="ECO:0000313" key="2">
    <source>
        <dbReference type="Proteomes" id="UP000290288"/>
    </source>
</evidence>
<gene>
    <name evidence="1" type="ORF">EST38_g11940</name>
</gene>
<name>A0A4Q2D569_9AGAR</name>